<keyword evidence="2" id="KW-0472">Membrane</keyword>
<keyword evidence="2" id="KW-0812">Transmembrane</keyword>
<keyword evidence="5" id="KW-1185">Reference proteome</keyword>
<dbReference type="Pfam" id="PF08022">
    <property type="entry name" value="FAD_binding_8"/>
    <property type="match status" value="1"/>
</dbReference>
<dbReference type="InterPro" id="IPR051410">
    <property type="entry name" value="Ferric/Cupric_Reductase"/>
</dbReference>
<dbReference type="InterPro" id="IPR039261">
    <property type="entry name" value="FNR_nucleotide-bd"/>
</dbReference>
<evidence type="ECO:0000313" key="4">
    <source>
        <dbReference type="EMBL" id="KAH7303366.1"/>
    </source>
</evidence>
<name>A0A8K0SCY1_9HYPO</name>
<dbReference type="OrthoDB" id="4494341at2759"/>
<evidence type="ECO:0000313" key="5">
    <source>
        <dbReference type="Proteomes" id="UP000813444"/>
    </source>
</evidence>
<dbReference type="GO" id="GO:0015677">
    <property type="term" value="P:copper ion import"/>
    <property type="evidence" value="ECO:0007669"/>
    <property type="project" value="TreeGrafter"/>
</dbReference>
<evidence type="ECO:0000256" key="1">
    <source>
        <dbReference type="ARBA" id="ARBA00022448"/>
    </source>
</evidence>
<evidence type="ECO:0000259" key="3">
    <source>
        <dbReference type="Pfam" id="PF08022"/>
    </source>
</evidence>
<gene>
    <name evidence="4" type="ORF">B0I35DRAFT_365043</name>
</gene>
<sequence length="470" mass="53244">MTFITVDSSRLYALAFSGLFIILFVVALFHPLFLRFSKPVAVFINRALFYTPLLHRHRFFGPWTTAEFVVQSGYVIANLLLISFNASSVTMASLCAGRLALFNMIPLFLSPDLAFLADSLGLPLRVFRKVHCSSGVMTMMMTLVHVCLMAFLKRAQDLYTLLAGAFLPNRLTYFTHLCRFLRKMLYEAFLRIHQALAILAASLICRHLLTIPDFPRLYLYVYASVTSSLQIDAGQYINLWIWAPEMSFWACMQSHPFTVASWSPVRQATLELFVKSRRGLTSKMPRISGLECLAFFSGPHGARINVSEYKSAIMVASDYGIVAMLPFLQKFVHGYKFFTGRICRIHIIWHVTKSSGLPAIEDILNHDTKIEGFGSHGRLSVLAGEPRISEILLEEKNGDFAAQFDPDGSSQNEGPSPKEQIQQVHKFRANPGKLIVLVSGTGELRDRVRKEVRKHLFENMVLRELDYQIE</sequence>
<reference evidence="4" key="1">
    <citation type="journal article" date="2021" name="Nat. Commun.">
        <title>Genetic determinants of endophytism in the Arabidopsis root mycobiome.</title>
        <authorList>
            <person name="Mesny F."/>
            <person name="Miyauchi S."/>
            <person name="Thiergart T."/>
            <person name="Pickel B."/>
            <person name="Atanasova L."/>
            <person name="Karlsson M."/>
            <person name="Huettel B."/>
            <person name="Barry K.W."/>
            <person name="Haridas S."/>
            <person name="Chen C."/>
            <person name="Bauer D."/>
            <person name="Andreopoulos W."/>
            <person name="Pangilinan J."/>
            <person name="LaButti K."/>
            <person name="Riley R."/>
            <person name="Lipzen A."/>
            <person name="Clum A."/>
            <person name="Drula E."/>
            <person name="Henrissat B."/>
            <person name="Kohler A."/>
            <person name="Grigoriev I.V."/>
            <person name="Martin F.M."/>
            <person name="Hacquard S."/>
        </authorList>
    </citation>
    <scope>NUCLEOTIDE SEQUENCE</scope>
    <source>
        <strain evidence="4">MPI-CAGE-CH-0235</strain>
    </source>
</reference>
<proteinExistence type="predicted"/>
<organism evidence="4 5">
    <name type="scientific">Stachybotrys elegans</name>
    <dbReference type="NCBI Taxonomy" id="80388"/>
    <lineage>
        <taxon>Eukaryota</taxon>
        <taxon>Fungi</taxon>
        <taxon>Dikarya</taxon>
        <taxon>Ascomycota</taxon>
        <taxon>Pezizomycotina</taxon>
        <taxon>Sordariomycetes</taxon>
        <taxon>Hypocreomycetidae</taxon>
        <taxon>Hypocreales</taxon>
        <taxon>Stachybotryaceae</taxon>
        <taxon>Stachybotrys</taxon>
    </lineage>
</organism>
<dbReference type="PANTHER" id="PTHR32361:SF26">
    <property type="entry name" value="FAD-BINDING 8 DOMAIN-CONTAINING PROTEIN-RELATED"/>
    <property type="match status" value="1"/>
</dbReference>
<dbReference type="GO" id="GO:0000293">
    <property type="term" value="F:ferric-chelate reductase activity"/>
    <property type="evidence" value="ECO:0007669"/>
    <property type="project" value="TreeGrafter"/>
</dbReference>
<feature type="transmembrane region" description="Helical" evidence="2">
    <location>
        <begin position="188"/>
        <end position="209"/>
    </location>
</feature>
<dbReference type="CDD" id="cd06186">
    <property type="entry name" value="NOX_Duox_like_FAD_NADP"/>
    <property type="match status" value="1"/>
</dbReference>
<feature type="transmembrane region" description="Helical" evidence="2">
    <location>
        <begin position="89"/>
        <end position="109"/>
    </location>
</feature>
<dbReference type="GO" id="GO:0005886">
    <property type="term" value="C:plasma membrane"/>
    <property type="evidence" value="ECO:0007669"/>
    <property type="project" value="TreeGrafter"/>
</dbReference>
<dbReference type="EMBL" id="JAGPNK010000035">
    <property type="protein sequence ID" value="KAH7303366.1"/>
    <property type="molecule type" value="Genomic_DNA"/>
</dbReference>
<dbReference type="AlphaFoldDB" id="A0A8K0SCY1"/>
<dbReference type="GO" id="GO:0006826">
    <property type="term" value="P:iron ion transport"/>
    <property type="evidence" value="ECO:0007669"/>
    <property type="project" value="TreeGrafter"/>
</dbReference>
<dbReference type="Proteomes" id="UP000813444">
    <property type="component" value="Unassembled WGS sequence"/>
</dbReference>
<dbReference type="PANTHER" id="PTHR32361">
    <property type="entry name" value="FERRIC/CUPRIC REDUCTASE TRANSMEMBRANE COMPONENT"/>
    <property type="match status" value="1"/>
</dbReference>
<dbReference type="InterPro" id="IPR013112">
    <property type="entry name" value="FAD-bd_8"/>
</dbReference>
<protein>
    <recommendedName>
        <fullName evidence="3">FAD-binding 8 domain-containing protein</fullName>
    </recommendedName>
</protein>
<dbReference type="Gene3D" id="3.40.50.80">
    <property type="entry name" value="Nucleotide-binding domain of ferredoxin-NADP reductase (FNR) module"/>
    <property type="match status" value="1"/>
</dbReference>
<comment type="caution">
    <text evidence="4">The sequence shown here is derived from an EMBL/GenBank/DDBJ whole genome shotgun (WGS) entry which is preliminary data.</text>
</comment>
<evidence type="ECO:0000256" key="2">
    <source>
        <dbReference type="SAM" id="Phobius"/>
    </source>
</evidence>
<dbReference type="GO" id="GO:0006879">
    <property type="term" value="P:intracellular iron ion homeostasis"/>
    <property type="evidence" value="ECO:0007669"/>
    <property type="project" value="TreeGrafter"/>
</dbReference>
<feature type="transmembrane region" description="Helical" evidence="2">
    <location>
        <begin position="130"/>
        <end position="152"/>
    </location>
</feature>
<feature type="transmembrane region" description="Helical" evidence="2">
    <location>
        <begin position="12"/>
        <end position="33"/>
    </location>
</feature>
<keyword evidence="2" id="KW-1133">Transmembrane helix</keyword>
<keyword evidence="1" id="KW-0813">Transport</keyword>
<accession>A0A8K0SCY1</accession>
<feature type="domain" description="FAD-binding 8" evidence="3">
    <location>
        <begin position="226"/>
        <end position="286"/>
    </location>
</feature>